<name>A0A1R3WA84_9RHOB</name>
<accession>A0A1R3WA84</accession>
<dbReference type="STRING" id="515897.SAMN05421849_0116"/>
<dbReference type="InterPro" id="IPR001537">
    <property type="entry name" value="SpoU_MeTrfase"/>
</dbReference>
<dbReference type="CDD" id="cd18093">
    <property type="entry name" value="SpoU-like_TrmJ"/>
    <property type="match status" value="1"/>
</dbReference>
<dbReference type="PANTHER" id="PTHR42786:SF7">
    <property type="entry name" value="TRNA_RRNA METHYLTRANSFERASE SPOU TYPE DOMAIN-CONTAINING PROTEIN"/>
    <property type="match status" value="1"/>
</dbReference>
<reference evidence="7 8" key="1">
    <citation type="submission" date="2017-01" db="EMBL/GenBank/DDBJ databases">
        <authorList>
            <person name="Mah S.A."/>
            <person name="Swanson W.J."/>
            <person name="Moy G.W."/>
            <person name="Vacquier V.D."/>
        </authorList>
    </citation>
    <scope>NUCLEOTIDE SEQUENCE [LARGE SCALE GENOMIC DNA]</scope>
    <source>
        <strain evidence="7 8">DSM 21219</strain>
    </source>
</reference>
<dbReference type="InterPro" id="IPR004384">
    <property type="entry name" value="RNA_MeTrfase_TrmJ/LasT"/>
</dbReference>
<protein>
    <recommendedName>
        <fullName evidence="5">tRNA (cytidine/uridine-2'-O-)-methyltransferase TrmJ</fullName>
        <ecNumber evidence="5">2.1.1.200</ecNumber>
    </recommendedName>
    <alternativeName>
        <fullName evidence="5">tRNA (cytidine(32)/uridine(32)-2'-O)-methyltransferase</fullName>
    </alternativeName>
    <alternativeName>
        <fullName evidence="5">tRNA Cm32/Um32 methyltransferase</fullName>
    </alternativeName>
</protein>
<evidence type="ECO:0000256" key="1">
    <source>
        <dbReference type="ARBA" id="ARBA00007228"/>
    </source>
</evidence>
<comment type="subunit">
    <text evidence="5">Homodimer.</text>
</comment>
<comment type="function">
    <text evidence="5">Catalyzes the formation of 2'O-methylated cytidine (Cm32) or 2'O-methylated uridine (Um32) at position 32 in tRNA.</text>
</comment>
<sequence length="253" mass="27456">MPNGARMSAEHPQPRFVLMRPQMGENIGAAARAMWNFGLDHMRVIAPRDGWPNASASAMASGAGRLLDEAVPCADLDAAVGDCSWVVATTARPRELNKPVLSPEAAMQEAAARIAGGEKVAVLFGPERAGLENEDVARANAIMTVPVNPAFPSLNLAQCVLLAAYEWRRATQAVVARVEAPDESGWASAQEIEHLAGHYEARLDEAGLFYPEDKAAQMKLGLRNLWSRLALTSSDVRLLHGILRQMVRWKERG</sequence>
<evidence type="ECO:0000313" key="8">
    <source>
        <dbReference type="Proteomes" id="UP000192455"/>
    </source>
</evidence>
<dbReference type="EC" id="2.1.1.200" evidence="5"/>
<proteinExistence type="inferred from homology"/>
<gene>
    <name evidence="5" type="primary">trmJ</name>
    <name evidence="7" type="ORF">SAMN05421849_0116</name>
</gene>
<dbReference type="PANTHER" id="PTHR42786">
    <property type="entry name" value="TRNA/RRNA METHYLTRANSFERASE"/>
    <property type="match status" value="1"/>
</dbReference>
<dbReference type="InterPro" id="IPR029026">
    <property type="entry name" value="tRNA_m1G_MTases_N"/>
</dbReference>
<comment type="catalytic activity">
    <reaction evidence="5">
        <text>uridine(32) in tRNA + S-adenosyl-L-methionine = 2'-O-methyluridine(32) in tRNA + S-adenosyl-L-homocysteine + H(+)</text>
        <dbReference type="Rhea" id="RHEA:42936"/>
        <dbReference type="Rhea" id="RHEA-COMP:10107"/>
        <dbReference type="Rhea" id="RHEA-COMP:10290"/>
        <dbReference type="ChEBI" id="CHEBI:15378"/>
        <dbReference type="ChEBI" id="CHEBI:57856"/>
        <dbReference type="ChEBI" id="CHEBI:59789"/>
        <dbReference type="ChEBI" id="CHEBI:65315"/>
        <dbReference type="ChEBI" id="CHEBI:74478"/>
        <dbReference type="EC" id="2.1.1.200"/>
    </reaction>
</comment>
<dbReference type="AlphaFoldDB" id="A0A1R3WA84"/>
<dbReference type="GO" id="GO:0106339">
    <property type="term" value="F:tRNA (cytidine(32)-2'-O)-methyltransferase activity"/>
    <property type="evidence" value="ECO:0007669"/>
    <property type="project" value="RHEA"/>
</dbReference>
<evidence type="ECO:0000259" key="6">
    <source>
        <dbReference type="Pfam" id="PF00588"/>
    </source>
</evidence>
<keyword evidence="5" id="KW-0963">Cytoplasm</keyword>
<feature type="domain" description="tRNA/rRNA methyltransferase SpoU type" evidence="6">
    <location>
        <begin position="15"/>
        <end position="165"/>
    </location>
</feature>
<dbReference type="EMBL" id="FTPS01000001">
    <property type="protein sequence ID" value="SIT74200.1"/>
    <property type="molecule type" value="Genomic_DNA"/>
</dbReference>
<dbReference type="PIRSF" id="PIRSF004808">
    <property type="entry name" value="LasT"/>
    <property type="match status" value="1"/>
</dbReference>
<comment type="similarity">
    <text evidence="1">Belongs to the class IV-like SAM-binding methyltransferase superfamily. RNA methyltransferase TrmH family.</text>
</comment>
<dbReference type="NCBIfam" id="TIGR00050">
    <property type="entry name" value="rRNA_methyl_1"/>
    <property type="match status" value="1"/>
</dbReference>
<comment type="subcellular location">
    <subcellularLocation>
        <location evidence="5">Cytoplasm</location>
    </subcellularLocation>
</comment>
<dbReference type="GO" id="GO:0005829">
    <property type="term" value="C:cytosol"/>
    <property type="evidence" value="ECO:0007669"/>
    <property type="project" value="TreeGrafter"/>
</dbReference>
<dbReference type="Gene3D" id="3.40.1280.10">
    <property type="match status" value="1"/>
</dbReference>
<keyword evidence="5" id="KW-0819">tRNA processing</keyword>
<keyword evidence="8" id="KW-1185">Reference proteome</keyword>
<dbReference type="GO" id="GO:0003723">
    <property type="term" value="F:RNA binding"/>
    <property type="evidence" value="ECO:0007669"/>
    <property type="project" value="InterPro"/>
</dbReference>
<evidence type="ECO:0000256" key="4">
    <source>
        <dbReference type="ARBA" id="ARBA00022691"/>
    </source>
</evidence>
<evidence type="ECO:0000313" key="7">
    <source>
        <dbReference type="EMBL" id="SIT74200.1"/>
    </source>
</evidence>
<evidence type="ECO:0000256" key="2">
    <source>
        <dbReference type="ARBA" id="ARBA00022603"/>
    </source>
</evidence>
<dbReference type="GO" id="GO:0002128">
    <property type="term" value="P:tRNA nucleoside ribose methylation"/>
    <property type="evidence" value="ECO:0007669"/>
    <property type="project" value="TreeGrafter"/>
</dbReference>
<keyword evidence="4 5" id="KW-0949">S-adenosyl-L-methionine</keyword>
<keyword evidence="3 7" id="KW-0808">Transferase</keyword>
<evidence type="ECO:0000256" key="5">
    <source>
        <dbReference type="RuleBase" id="RU362024"/>
    </source>
</evidence>
<comment type="catalytic activity">
    <reaction evidence="5">
        <text>cytidine(32) in tRNA + S-adenosyl-L-methionine = 2'-O-methylcytidine(32) in tRNA + S-adenosyl-L-homocysteine + H(+)</text>
        <dbReference type="Rhea" id="RHEA:42932"/>
        <dbReference type="Rhea" id="RHEA-COMP:10288"/>
        <dbReference type="Rhea" id="RHEA-COMP:10289"/>
        <dbReference type="ChEBI" id="CHEBI:15378"/>
        <dbReference type="ChEBI" id="CHEBI:57856"/>
        <dbReference type="ChEBI" id="CHEBI:59789"/>
        <dbReference type="ChEBI" id="CHEBI:74495"/>
        <dbReference type="ChEBI" id="CHEBI:82748"/>
        <dbReference type="EC" id="2.1.1.200"/>
    </reaction>
</comment>
<dbReference type="InterPro" id="IPR029028">
    <property type="entry name" value="Alpha/beta_knot_MTases"/>
</dbReference>
<dbReference type="Proteomes" id="UP000192455">
    <property type="component" value="Unassembled WGS sequence"/>
</dbReference>
<dbReference type="SUPFAM" id="SSF75217">
    <property type="entry name" value="alpha/beta knot"/>
    <property type="match status" value="1"/>
</dbReference>
<dbReference type="GO" id="GO:0160206">
    <property type="term" value="F:tRNA (cytidine(32)/uridine(32)-2'-O)-methyltransferase activity"/>
    <property type="evidence" value="ECO:0007669"/>
    <property type="project" value="UniProtKB-EC"/>
</dbReference>
<organism evidence="7 8">
    <name type="scientific">Pontibaca methylaminivorans</name>
    <dbReference type="NCBI Taxonomy" id="515897"/>
    <lineage>
        <taxon>Bacteria</taxon>
        <taxon>Pseudomonadati</taxon>
        <taxon>Pseudomonadota</taxon>
        <taxon>Alphaproteobacteria</taxon>
        <taxon>Rhodobacterales</taxon>
        <taxon>Roseobacteraceae</taxon>
        <taxon>Pontibaca</taxon>
    </lineage>
</organism>
<dbReference type="Gene3D" id="1.10.8.590">
    <property type="match status" value="1"/>
</dbReference>
<keyword evidence="2 5" id="KW-0489">Methyltransferase</keyword>
<evidence type="ECO:0000256" key="3">
    <source>
        <dbReference type="ARBA" id="ARBA00022679"/>
    </source>
</evidence>
<dbReference type="Pfam" id="PF00588">
    <property type="entry name" value="SpoU_methylase"/>
    <property type="match status" value="1"/>
</dbReference>